<dbReference type="EMBL" id="STFF01000001">
    <property type="protein sequence ID" value="THU41515.1"/>
    <property type="molecule type" value="Genomic_DNA"/>
</dbReference>
<reference evidence="3 4" key="1">
    <citation type="submission" date="2019-04" db="EMBL/GenBank/DDBJ databases">
        <title>Niastella caeni sp. nov., isolated from activated sludge.</title>
        <authorList>
            <person name="Sheng M."/>
        </authorList>
    </citation>
    <scope>NUCLEOTIDE SEQUENCE [LARGE SCALE GENOMIC DNA]</scope>
    <source>
        <strain evidence="3 4">HX-2-15</strain>
    </source>
</reference>
<dbReference type="Proteomes" id="UP000306918">
    <property type="component" value="Unassembled WGS sequence"/>
</dbReference>
<dbReference type="InterPro" id="IPR029044">
    <property type="entry name" value="Nucleotide-diphossugar_trans"/>
</dbReference>
<keyword evidence="1" id="KW-0472">Membrane</keyword>
<protein>
    <submittedName>
        <fullName evidence="3">Glycosyltransferase family 2 protein</fullName>
    </submittedName>
</protein>
<evidence type="ECO:0000259" key="2">
    <source>
        <dbReference type="Pfam" id="PF00535"/>
    </source>
</evidence>
<feature type="transmembrane region" description="Helical" evidence="1">
    <location>
        <begin position="283"/>
        <end position="299"/>
    </location>
</feature>
<accession>A0A4S8I0V4</accession>
<dbReference type="PANTHER" id="PTHR22916:SF3">
    <property type="entry name" value="UDP-GLCNAC:BETAGAL BETA-1,3-N-ACETYLGLUCOSAMINYLTRANSFERASE-LIKE PROTEIN 1"/>
    <property type="match status" value="1"/>
</dbReference>
<dbReference type="SUPFAM" id="SSF53448">
    <property type="entry name" value="Nucleotide-diphospho-sugar transferases"/>
    <property type="match status" value="1"/>
</dbReference>
<keyword evidence="4" id="KW-1185">Reference proteome</keyword>
<feature type="transmembrane region" description="Helical" evidence="1">
    <location>
        <begin position="311"/>
        <end position="333"/>
    </location>
</feature>
<organism evidence="3 4">
    <name type="scientific">Niastella caeni</name>
    <dbReference type="NCBI Taxonomy" id="2569763"/>
    <lineage>
        <taxon>Bacteria</taxon>
        <taxon>Pseudomonadati</taxon>
        <taxon>Bacteroidota</taxon>
        <taxon>Chitinophagia</taxon>
        <taxon>Chitinophagales</taxon>
        <taxon>Chitinophagaceae</taxon>
        <taxon>Niastella</taxon>
    </lineage>
</organism>
<dbReference type="GO" id="GO:0016758">
    <property type="term" value="F:hexosyltransferase activity"/>
    <property type="evidence" value="ECO:0007669"/>
    <property type="project" value="UniProtKB-ARBA"/>
</dbReference>
<gene>
    <name evidence="3" type="ORF">FAM09_05250</name>
</gene>
<feature type="domain" description="Glycosyltransferase 2-like" evidence="2">
    <location>
        <begin position="4"/>
        <end position="113"/>
    </location>
</feature>
<dbReference type="InterPro" id="IPR001173">
    <property type="entry name" value="Glyco_trans_2-like"/>
</dbReference>
<sequence length="346" mass="39650">MKISLCIPQYNRIAFLLKSLERIRLQTFRNIEIVISDDCSTDDTEKQIKALIPSYPFKVIYSRNTTNIGYDANLRRSMELATGDYCFILGNDDSLNTPDSLQMLVEFLKMNNYPEVGFCNMVEESSPDNVYGRAAASGIIGEGYEVALHHYSCFSFVAGLVYKKDAFDRFNTNKHDGSIFVQMYLAVVMISSGMRLFSIKEPIVLKDILAGKSEHRNSYKDKLPRKWKDFYIIHGGLPSVINVILSAFRDAGIPDKKVLFKIFKRIYLFTVPNWVLDYKSNKAFPAAIGIVVGMFPYRVNHFTSLNIFKQVFLLMEYSATSFVSIVIPSTLFLKFKNRLYNLAKQY</sequence>
<dbReference type="Pfam" id="PF00535">
    <property type="entry name" value="Glycos_transf_2"/>
    <property type="match status" value="1"/>
</dbReference>
<dbReference type="Gene3D" id="3.90.550.10">
    <property type="entry name" value="Spore Coat Polysaccharide Biosynthesis Protein SpsA, Chain A"/>
    <property type="match status" value="1"/>
</dbReference>
<proteinExistence type="predicted"/>
<evidence type="ECO:0000313" key="3">
    <source>
        <dbReference type="EMBL" id="THU41515.1"/>
    </source>
</evidence>
<feature type="transmembrane region" description="Helical" evidence="1">
    <location>
        <begin position="179"/>
        <end position="197"/>
    </location>
</feature>
<keyword evidence="3" id="KW-0808">Transferase</keyword>
<evidence type="ECO:0000313" key="4">
    <source>
        <dbReference type="Proteomes" id="UP000306918"/>
    </source>
</evidence>
<dbReference type="RefSeq" id="WP_136576004.1">
    <property type="nucleotide sequence ID" value="NZ_STFF01000001.1"/>
</dbReference>
<dbReference type="AlphaFoldDB" id="A0A4S8I0V4"/>
<feature type="transmembrane region" description="Helical" evidence="1">
    <location>
        <begin position="230"/>
        <end position="248"/>
    </location>
</feature>
<keyword evidence="1" id="KW-1133">Transmembrane helix</keyword>
<dbReference type="OrthoDB" id="9802649at2"/>
<comment type="caution">
    <text evidence="3">The sequence shown here is derived from an EMBL/GenBank/DDBJ whole genome shotgun (WGS) entry which is preliminary data.</text>
</comment>
<evidence type="ECO:0000256" key="1">
    <source>
        <dbReference type="SAM" id="Phobius"/>
    </source>
</evidence>
<dbReference type="PANTHER" id="PTHR22916">
    <property type="entry name" value="GLYCOSYLTRANSFERASE"/>
    <property type="match status" value="1"/>
</dbReference>
<name>A0A4S8I0V4_9BACT</name>
<keyword evidence="1" id="KW-0812">Transmembrane</keyword>